<accession>A0AAV7QRU9</accession>
<feature type="coiled-coil region" evidence="1">
    <location>
        <begin position="80"/>
        <end position="114"/>
    </location>
</feature>
<gene>
    <name evidence="3" type="ORF">NDU88_009552</name>
</gene>
<keyword evidence="1" id="KW-0175">Coiled coil</keyword>
<dbReference type="EMBL" id="JANPWB010000010">
    <property type="protein sequence ID" value="KAJ1143241.1"/>
    <property type="molecule type" value="Genomic_DNA"/>
</dbReference>
<dbReference type="SUPFAM" id="SSF57997">
    <property type="entry name" value="Tropomyosin"/>
    <property type="match status" value="1"/>
</dbReference>
<name>A0AAV7QRU9_PLEWA</name>
<sequence length="188" mass="20894">MATSSCPSTPPLGPQRTTAPRNNSSDLDTVTGKLDVVLAAIERFCISLELKIDTVVTDLTLLYDDHQKRSDKVRCAEQAVANLQLQTSDLQSHLATLQEKVGSLEERKENAERRSKGNKIRVVGHPEGVQGSKGETYIDTWKLNFVPVELLSPFFSVEHTHRSPQDDSILALCLAYWWLASCIIVTMT</sequence>
<evidence type="ECO:0000256" key="1">
    <source>
        <dbReference type="SAM" id="Coils"/>
    </source>
</evidence>
<feature type="region of interest" description="Disordered" evidence="2">
    <location>
        <begin position="1"/>
        <end position="27"/>
    </location>
</feature>
<protein>
    <submittedName>
        <fullName evidence="3">Uncharacterized protein</fullName>
    </submittedName>
</protein>
<keyword evidence="4" id="KW-1185">Reference proteome</keyword>
<comment type="caution">
    <text evidence="3">The sequence shown here is derived from an EMBL/GenBank/DDBJ whole genome shotgun (WGS) entry which is preliminary data.</text>
</comment>
<dbReference type="AlphaFoldDB" id="A0AAV7QRU9"/>
<proteinExistence type="predicted"/>
<organism evidence="3 4">
    <name type="scientific">Pleurodeles waltl</name>
    <name type="common">Iberian ribbed newt</name>
    <dbReference type="NCBI Taxonomy" id="8319"/>
    <lineage>
        <taxon>Eukaryota</taxon>
        <taxon>Metazoa</taxon>
        <taxon>Chordata</taxon>
        <taxon>Craniata</taxon>
        <taxon>Vertebrata</taxon>
        <taxon>Euteleostomi</taxon>
        <taxon>Amphibia</taxon>
        <taxon>Batrachia</taxon>
        <taxon>Caudata</taxon>
        <taxon>Salamandroidea</taxon>
        <taxon>Salamandridae</taxon>
        <taxon>Pleurodelinae</taxon>
        <taxon>Pleurodeles</taxon>
    </lineage>
</organism>
<evidence type="ECO:0000313" key="4">
    <source>
        <dbReference type="Proteomes" id="UP001066276"/>
    </source>
</evidence>
<evidence type="ECO:0000256" key="2">
    <source>
        <dbReference type="SAM" id="MobiDB-lite"/>
    </source>
</evidence>
<evidence type="ECO:0000313" key="3">
    <source>
        <dbReference type="EMBL" id="KAJ1143241.1"/>
    </source>
</evidence>
<reference evidence="3" key="1">
    <citation type="journal article" date="2022" name="bioRxiv">
        <title>Sequencing and chromosome-scale assembly of the giantPleurodeles waltlgenome.</title>
        <authorList>
            <person name="Brown T."/>
            <person name="Elewa A."/>
            <person name="Iarovenko S."/>
            <person name="Subramanian E."/>
            <person name="Araus A.J."/>
            <person name="Petzold A."/>
            <person name="Susuki M."/>
            <person name="Suzuki K.-i.T."/>
            <person name="Hayashi T."/>
            <person name="Toyoda A."/>
            <person name="Oliveira C."/>
            <person name="Osipova E."/>
            <person name="Leigh N.D."/>
            <person name="Simon A."/>
            <person name="Yun M.H."/>
        </authorList>
    </citation>
    <scope>NUCLEOTIDE SEQUENCE</scope>
    <source>
        <strain evidence="3">20211129_DDA</strain>
        <tissue evidence="3">Liver</tissue>
    </source>
</reference>
<feature type="compositionally biased region" description="Polar residues" evidence="2">
    <location>
        <begin position="15"/>
        <end position="27"/>
    </location>
</feature>
<dbReference type="Proteomes" id="UP001066276">
    <property type="component" value="Chromosome 6"/>
</dbReference>